<feature type="region of interest" description="Disordered" evidence="1">
    <location>
        <begin position="502"/>
        <end position="535"/>
    </location>
</feature>
<evidence type="ECO:0000313" key="2">
    <source>
        <dbReference type="EMBL" id="KAL0060910.1"/>
    </source>
</evidence>
<feature type="compositionally biased region" description="Polar residues" evidence="1">
    <location>
        <begin position="504"/>
        <end position="519"/>
    </location>
</feature>
<keyword evidence="3" id="KW-1185">Reference proteome</keyword>
<evidence type="ECO:0000256" key="1">
    <source>
        <dbReference type="SAM" id="MobiDB-lite"/>
    </source>
</evidence>
<dbReference type="Gene3D" id="3.80.10.10">
    <property type="entry name" value="Ribonuclease Inhibitor"/>
    <property type="match status" value="1"/>
</dbReference>
<name>A0ABR2ZHT8_9AGAR</name>
<evidence type="ECO:0008006" key="4">
    <source>
        <dbReference type="Google" id="ProtNLM"/>
    </source>
</evidence>
<protein>
    <recommendedName>
        <fullName evidence="4">F-box domain-containing protein</fullName>
    </recommendedName>
</protein>
<dbReference type="InterPro" id="IPR032675">
    <property type="entry name" value="LRR_dom_sf"/>
</dbReference>
<evidence type="ECO:0000313" key="3">
    <source>
        <dbReference type="Proteomes" id="UP001437256"/>
    </source>
</evidence>
<accession>A0ABR2ZHT8</accession>
<dbReference type="EMBL" id="JBBXMP010000157">
    <property type="protein sequence ID" value="KAL0060910.1"/>
    <property type="molecule type" value="Genomic_DNA"/>
</dbReference>
<gene>
    <name evidence="2" type="ORF">AAF712_012305</name>
</gene>
<proteinExistence type="predicted"/>
<reference evidence="2 3" key="1">
    <citation type="submission" date="2024-05" db="EMBL/GenBank/DDBJ databases">
        <title>A draft genome resource for the thread blight pathogen Marasmius tenuissimus strain MS-2.</title>
        <authorList>
            <person name="Yulfo-Soto G.E."/>
            <person name="Baruah I.K."/>
            <person name="Amoako-Attah I."/>
            <person name="Bukari Y."/>
            <person name="Meinhardt L.W."/>
            <person name="Bailey B.A."/>
            <person name="Cohen S.P."/>
        </authorList>
    </citation>
    <scope>NUCLEOTIDE SEQUENCE [LARGE SCALE GENOMIC DNA]</scope>
    <source>
        <strain evidence="2 3">MS-2</strain>
    </source>
</reference>
<sequence>MHASVGTQTALHHQDIRLRPITESSDVDIGMEGPFSSQYRSIPHEILLEIFRYVIVPSKLLNYGSTVAPHVHVYEQIIMQKEILLLVCKGWYNVAVEMFYREVHLRSASQSLKFIESLETFGNTGRQYLVKDLTIHALAPPAEEPTSACIVNIIHRIFHLCTNLSRLSFFPIAPGWSESIVSSDIELNYSPVLPSALFPSNFCLRELCLGSDALHYLSDYFTHCSHSLEVLDLWVASGAVTPALSIQGLEWPRLKWLRCRFYQKKEDTDHVRSVEFARSFKTSQLESLTLSWTPYIAGSALASPFPVSSLNALVEANRSRLRYICIVGFRDQLERGNGVAGILERVPKLEHLVVDARLFNDPAPGAHPNLKYIDIWSGCSLTKEDDRRVEMGGITLDIDENRFPSLKNIRVFDKALLSTAAHVDLPSLVPQGKAEYRYPEFIDIATTSDGKVVYRNDMSSLEDRWDWEKFAEHYNKELRSPDSPMPWYYQGWVRLGGADDDKYSSGSEYDSPDSELSTHSADEYEYASSSGDFFE</sequence>
<organism evidence="2 3">
    <name type="scientific">Marasmius tenuissimus</name>
    <dbReference type="NCBI Taxonomy" id="585030"/>
    <lineage>
        <taxon>Eukaryota</taxon>
        <taxon>Fungi</taxon>
        <taxon>Dikarya</taxon>
        <taxon>Basidiomycota</taxon>
        <taxon>Agaricomycotina</taxon>
        <taxon>Agaricomycetes</taxon>
        <taxon>Agaricomycetidae</taxon>
        <taxon>Agaricales</taxon>
        <taxon>Marasmiineae</taxon>
        <taxon>Marasmiaceae</taxon>
        <taxon>Marasmius</taxon>
    </lineage>
</organism>
<dbReference type="SUPFAM" id="SSF52047">
    <property type="entry name" value="RNI-like"/>
    <property type="match status" value="1"/>
</dbReference>
<comment type="caution">
    <text evidence="2">The sequence shown here is derived from an EMBL/GenBank/DDBJ whole genome shotgun (WGS) entry which is preliminary data.</text>
</comment>
<dbReference type="Proteomes" id="UP001437256">
    <property type="component" value="Unassembled WGS sequence"/>
</dbReference>